<dbReference type="SUPFAM" id="SSF56672">
    <property type="entry name" value="DNA/RNA polymerases"/>
    <property type="match status" value="1"/>
</dbReference>
<keyword evidence="9" id="KW-1185">Reference proteome</keyword>
<dbReference type="EMBL" id="CAVLGL010000083">
    <property type="protein sequence ID" value="CAK1589105.1"/>
    <property type="molecule type" value="Genomic_DNA"/>
</dbReference>
<dbReference type="CDD" id="cd03714">
    <property type="entry name" value="RT_DIRS1"/>
    <property type="match status" value="1"/>
</dbReference>
<evidence type="ECO:0000259" key="7">
    <source>
        <dbReference type="PROSITE" id="PS50878"/>
    </source>
</evidence>
<name>A0AAV1L2T4_9NEOP</name>
<gene>
    <name evidence="8" type="ORF">PARMNEM_LOCUS9652</name>
</gene>
<dbReference type="Gene3D" id="3.10.10.10">
    <property type="entry name" value="HIV Type 1 Reverse Transcriptase, subunit A, domain 1"/>
    <property type="match status" value="1"/>
</dbReference>
<proteinExistence type="predicted"/>
<dbReference type="Proteomes" id="UP001314205">
    <property type="component" value="Unassembled WGS sequence"/>
</dbReference>
<dbReference type="InterPro" id="IPR000477">
    <property type="entry name" value="RT_dom"/>
</dbReference>
<keyword evidence="6" id="KW-0695">RNA-directed DNA polymerase</keyword>
<evidence type="ECO:0000256" key="2">
    <source>
        <dbReference type="ARBA" id="ARBA00022695"/>
    </source>
</evidence>
<dbReference type="GO" id="GO:0016787">
    <property type="term" value="F:hydrolase activity"/>
    <property type="evidence" value="ECO:0007669"/>
    <property type="project" value="UniProtKB-KW"/>
</dbReference>
<dbReference type="InterPro" id="IPR052055">
    <property type="entry name" value="Hepadnavirus_pol/RT"/>
</dbReference>
<dbReference type="PANTHER" id="PTHR33050:SF7">
    <property type="entry name" value="RIBONUCLEASE H"/>
    <property type="match status" value="1"/>
</dbReference>
<keyword evidence="5" id="KW-0378">Hydrolase</keyword>
<keyword evidence="4" id="KW-0255">Endonuclease</keyword>
<dbReference type="CDD" id="cd09275">
    <property type="entry name" value="RNase_HI_RT_DIRS1"/>
    <property type="match status" value="1"/>
</dbReference>
<dbReference type="PANTHER" id="PTHR33050">
    <property type="entry name" value="REVERSE TRANSCRIPTASE DOMAIN-CONTAINING PROTEIN"/>
    <property type="match status" value="1"/>
</dbReference>
<dbReference type="InterPro" id="IPR043128">
    <property type="entry name" value="Rev_trsase/Diguanyl_cyclase"/>
</dbReference>
<dbReference type="GO" id="GO:0004519">
    <property type="term" value="F:endonuclease activity"/>
    <property type="evidence" value="ECO:0007669"/>
    <property type="project" value="UniProtKB-KW"/>
</dbReference>
<evidence type="ECO:0000256" key="4">
    <source>
        <dbReference type="ARBA" id="ARBA00022759"/>
    </source>
</evidence>
<keyword evidence="1" id="KW-0808">Transferase</keyword>
<dbReference type="InterPro" id="IPR041373">
    <property type="entry name" value="RT_RNaseH"/>
</dbReference>
<keyword evidence="2" id="KW-0548">Nucleotidyltransferase</keyword>
<sequence>MIHFFIETIPRKEENEHSAYPTKQIEINRAKIDKEERNRNRIFPLKMIVVNDSQKFHGGCLKQFQCVMSNLGAPEQICRLLNGSYIPFKLKPPLILPNPIVIQSYRTKTSLNMIRQIQSMLKSGVLEQAEPSASFLSTFFLVPKPDGSYRPILNLKQLNRFVKTKPFRLFSHFRVPTFLQHQDWMAKLDLSQAYFHVPIARRHRRYLRLNYPINSNQHQLLQMTCLPFGLSSAPRTFASITNWVAEFLRNRGIRCVVYLDDFLLASQSMQQLQEDISLTIKIMQLLGWTINFEKSVLTPTQCLEFLGITWDTKLNAMSLSEKKCLTLRNALQQQLLKRKWSLKQYQILMRRLNFATYVTRRGRLHCRTLQYFSRQLSKDHPYRQVSIPLPVQSEMEWWLQAVGQSVPIHTNVVLTHLLTTDASDIGWGAQLGDISIGGTWTKRQLTWHANRKEMFAVQAAISHEQKLLQNSQVLLQTDNRTVVSYINKEGGSKSKKLLEQTLQLLALLDKFNIHLQAQYFPDSMSKWTPYHAKGLAPSDT</sequence>
<dbReference type="PROSITE" id="PS50878">
    <property type="entry name" value="RT_POL"/>
    <property type="match status" value="1"/>
</dbReference>
<accession>A0AAV1L2T4</accession>
<evidence type="ECO:0000256" key="5">
    <source>
        <dbReference type="ARBA" id="ARBA00022801"/>
    </source>
</evidence>
<protein>
    <recommendedName>
        <fullName evidence="7">Reverse transcriptase domain-containing protein</fullName>
    </recommendedName>
</protein>
<evidence type="ECO:0000313" key="9">
    <source>
        <dbReference type="Proteomes" id="UP001314205"/>
    </source>
</evidence>
<dbReference type="GO" id="GO:0003964">
    <property type="term" value="F:RNA-directed DNA polymerase activity"/>
    <property type="evidence" value="ECO:0007669"/>
    <property type="project" value="UniProtKB-KW"/>
</dbReference>
<dbReference type="InterPro" id="IPR043502">
    <property type="entry name" value="DNA/RNA_pol_sf"/>
</dbReference>
<keyword evidence="3" id="KW-0540">Nuclease</keyword>
<organism evidence="8 9">
    <name type="scientific">Parnassius mnemosyne</name>
    <name type="common">clouded apollo</name>
    <dbReference type="NCBI Taxonomy" id="213953"/>
    <lineage>
        <taxon>Eukaryota</taxon>
        <taxon>Metazoa</taxon>
        <taxon>Ecdysozoa</taxon>
        <taxon>Arthropoda</taxon>
        <taxon>Hexapoda</taxon>
        <taxon>Insecta</taxon>
        <taxon>Pterygota</taxon>
        <taxon>Neoptera</taxon>
        <taxon>Endopterygota</taxon>
        <taxon>Lepidoptera</taxon>
        <taxon>Glossata</taxon>
        <taxon>Ditrysia</taxon>
        <taxon>Papilionoidea</taxon>
        <taxon>Papilionidae</taxon>
        <taxon>Parnassiinae</taxon>
        <taxon>Parnassini</taxon>
        <taxon>Parnassius</taxon>
        <taxon>Driopa</taxon>
    </lineage>
</organism>
<evidence type="ECO:0000256" key="1">
    <source>
        <dbReference type="ARBA" id="ARBA00022679"/>
    </source>
</evidence>
<reference evidence="8 9" key="1">
    <citation type="submission" date="2023-11" db="EMBL/GenBank/DDBJ databases">
        <authorList>
            <person name="Hedman E."/>
            <person name="Englund M."/>
            <person name="Stromberg M."/>
            <person name="Nyberg Akerstrom W."/>
            <person name="Nylinder S."/>
            <person name="Jareborg N."/>
            <person name="Kallberg Y."/>
            <person name="Kronander E."/>
        </authorList>
    </citation>
    <scope>NUCLEOTIDE SEQUENCE [LARGE SCALE GENOMIC DNA]</scope>
</reference>
<dbReference type="Pfam" id="PF00078">
    <property type="entry name" value="RVT_1"/>
    <property type="match status" value="1"/>
</dbReference>
<evidence type="ECO:0000313" key="8">
    <source>
        <dbReference type="EMBL" id="CAK1589105.1"/>
    </source>
</evidence>
<comment type="caution">
    <text evidence="8">The sequence shown here is derived from an EMBL/GenBank/DDBJ whole genome shotgun (WGS) entry which is preliminary data.</text>
</comment>
<evidence type="ECO:0000256" key="3">
    <source>
        <dbReference type="ARBA" id="ARBA00022722"/>
    </source>
</evidence>
<dbReference type="Pfam" id="PF17917">
    <property type="entry name" value="RT_RNaseH"/>
    <property type="match status" value="1"/>
</dbReference>
<dbReference type="Gene3D" id="3.30.70.270">
    <property type="match status" value="1"/>
</dbReference>
<dbReference type="AlphaFoldDB" id="A0AAV1L2T4"/>
<evidence type="ECO:0000256" key="6">
    <source>
        <dbReference type="ARBA" id="ARBA00022918"/>
    </source>
</evidence>
<feature type="domain" description="Reverse transcriptase" evidence="7">
    <location>
        <begin position="123"/>
        <end position="310"/>
    </location>
</feature>